<evidence type="ECO:0000256" key="1">
    <source>
        <dbReference type="ARBA" id="ARBA00004651"/>
    </source>
</evidence>
<comment type="caution">
    <text evidence="9">The sequence shown here is derived from an EMBL/GenBank/DDBJ whole genome shotgun (WGS) entry which is preliminary data.</text>
</comment>
<evidence type="ECO:0000256" key="2">
    <source>
        <dbReference type="ARBA" id="ARBA00022448"/>
    </source>
</evidence>
<dbReference type="EMBL" id="CAKMMG010000011">
    <property type="protein sequence ID" value="CAH1221740.1"/>
    <property type="molecule type" value="Genomic_DNA"/>
</dbReference>
<evidence type="ECO:0000256" key="3">
    <source>
        <dbReference type="ARBA" id="ARBA00022475"/>
    </source>
</evidence>
<evidence type="ECO:0000256" key="5">
    <source>
        <dbReference type="ARBA" id="ARBA00022989"/>
    </source>
</evidence>
<protein>
    <submittedName>
        <fullName evidence="9">Multiple-sugar transport system permease YteP</fullName>
    </submittedName>
</protein>
<evidence type="ECO:0000256" key="4">
    <source>
        <dbReference type="ARBA" id="ARBA00022692"/>
    </source>
</evidence>
<feature type="transmembrane region" description="Helical" evidence="7">
    <location>
        <begin position="97"/>
        <end position="121"/>
    </location>
</feature>
<dbReference type="InterPro" id="IPR035906">
    <property type="entry name" value="MetI-like_sf"/>
</dbReference>
<dbReference type="Proteomes" id="UP000838324">
    <property type="component" value="Unassembled WGS sequence"/>
</dbReference>
<dbReference type="Pfam" id="PF00528">
    <property type="entry name" value="BPD_transp_1"/>
    <property type="match status" value="1"/>
</dbReference>
<dbReference type="PANTHER" id="PTHR43227">
    <property type="entry name" value="BLL4140 PROTEIN"/>
    <property type="match status" value="1"/>
</dbReference>
<comment type="similarity">
    <text evidence="7">Belongs to the binding-protein-dependent transport system permease family.</text>
</comment>
<dbReference type="CDD" id="cd06261">
    <property type="entry name" value="TM_PBP2"/>
    <property type="match status" value="1"/>
</dbReference>
<sequence length="324" mass="36673">MATEANTAAKSVRNPKLDRKGSGFLKELARNKVLYLMFVPIALYFIVFNYIPMAGIVVAFKSFNYQQGMFGSPWIGLDNFEYFFSSGKAWLVTKNTFLYNSVFLAAYLFFSIIIAVLIAEMSGKIFKKTSQTLLFLPYFLSWVAVAAIVYNLFNYEYGLLNSILTGIGMDPIDIYSSTSYWYFILPFFYVWKWVGFGSVLYLSAIMGFDTSAYEAAKIDGANVFQRVRYLTIPLLKPTTIVLLLLGIGRIMRGEFDMFYQLIGNNGILMDATDIIDTLVFRSLIVSQDFGMASAGGLYQSVLCFVIIMIANGLVKRYDRDQALF</sequence>
<feature type="transmembrane region" description="Helical" evidence="7">
    <location>
        <begin position="229"/>
        <end position="251"/>
    </location>
</feature>
<keyword evidence="4 7" id="KW-0812">Transmembrane</keyword>
<comment type="subcellular location">
    <subcellularLocation>
        <location evidence="1 7">Cell membrane</location>
        <topology evidence="1 7">Multi-pass membrane protein</topology>
    </subcellularLocation>
</comment>
<keyword evidence="5 7" id="KW-1133">Transmembrane helix</keyword>
<dbReference type="InterPro" id="IPR050809">
    <property type="entry name" value="UgpAE/MalFG_permease"/>
</dbReference>
<accession>A0ABM9CTE0</accession>
<dbReference type="InterPro" id="IPR000515">
    <property type="entry name" value="MetI-like"/>
</dbReference>
<evidence type="ECO:0000313" key="9">
    <source>
        <dbReference type="EMBL" id="CAH1221740.1"/>
    </source>
</evidence>
<evidence type="ECO:0000313" key="10">
    <source>
        <dbReference type="Proteomes" id="UP000838324"/>
    </source>
</evidence>
<dbReference type="Gene3D" id="1.10.3720.10">
    <property type="entry name" value="MetI-like"/>
    <property type="match status" value="1"/>
</dbReference>
<feature type="transmembrane region" description="Helical" evidence="7">
    <location>
        <begin position="33"/>
        <end position="60"/>
    </location>
</feature>
<dbReference type="SUPFAM" id="SSF161098">
    <property type="entry name" value="MetI-like"/>
    <property type="match status" value="1"/>
</dbReference>
<keyword evidence="10" id="KW-1185">Reference proteome</keyword>
<dbReference type="PROSITE" id="PS50928">
    <property type="entry name" value="ABC_TM1"/>
    <property type="match status" value="1"/>
</dbReference>
<name>A0ABM9CTE0_9BACL</name>
<feature type="transmembrane region" description="Helical" evidence="7">
    <location>
        <begin position="180"/>
        <end position="208"/>
    </location>
</feature>
<reference evidence="9" key="1">
    <citation type="submission" date="2022-01" db="EMBL/GenBank/DDBJ databases">
        <authorList>
            <person name="Criscuolo A."/>
        </authorList>
    </citation>
    <scope>NUCLEOTIDE SEQUENCE</scope>
    <source>
        <strain evidence="9">CIP111892</strain>
    </source>
</reference>
<evidence type="ECO:0000256" key="7">
    <source>
        <dbReference type="RuleBase" id="RU363032"/>
    </source>
</evidence>
<dbReference type="PANTHER" id="PTHR43227:SF11">
    <property type="entry name" value="BLL4140 PROTEIN"/>
    <property type="match status" value="1"/>
</dbReference>
<feature type="transmembrane region" description="Helical" evidence="7">
    <location>
        <begin position="296"/>
        <end position="314"/>
    </location>
</feature>
<proteinExistence type="inferred from homology"/>
<gene>
    <name evidence="9" type="primary">yteP_36</name>
    <name evidence="9" type="ORF">PAECIP111892_05033</name>
</gene>
<organism evidence="9 10">
    <name type="scientific">Paenibacillus auburnensis</name>
    <dbReference type="NCBI Taxonomy" id="2905649"/>
    <lineage>
        <taxon>Bacteria</taxon>
        <taxon>Bacillati</taxon>
        <taxon>Bacillota</taxon>
        <taxon>Bacilli</taxon>
        <taxon>Bacillales</taxon>
        <taxon>Paenibacillaceae</taxon>
        <taxon>Paenibacillus</taxon>
    </lineage>
</organism>
<keyword evidence="2 7" id="KW-0813">Transport</keyword>
<evidence type="ECO:0000259" key="8">
    <source>
        <dbReference type="PROSITE" id="PS50928"/>
    </source>
</evidence>
<feature type="domain" description="ABC transmembrane type-1" evidence="8">
    <location>
        <begin position="93"/>
        <end position="310"/>
    </location>
</feature>
<feature type="transmembrane region" description="Helical" evidence="7">
    <location>
        <begin position="133"/>
        <end position="153"/>
    </location>
</feature>
<keyword evidence="3" id="KW-1003">Cell membrane</keyword>
<keyword evidence="6 7" id="KW-0472">Membrane</keyword>
<evidence type="ECO:0000256" key="6">
    <source>
        <dbReference type="ARBA" id="ARBA00023136"/>
    </source>
</evidence>